<accession>X0UFF2</accession>
<dbReference type="AlphaFoldDB" id="X0UFF2"/>
<reference evidence="2" key="1">
    <citation type="journal article" date="2014" name="Front. Microbiol.">
        <title>High frequency of phylogenetically diverse reductive dehalogenase-homologous genes in deep subseafloor sedimentary metagenomes.</title>
        <authorList>
            <person name="Kawai M."/>
            <person name="Futagami T."/>
            <person name="Toyoda A."/>
            <person name="Takaki Y."/>
            <person name="Nishi S."/>
            <person name="Hori S."/>
            <person name="Arai W."/>
            <person name="Tsubouchi T."/>
            <person name="Morono Y."/>
            <person name="Uchiyama I."/>
            <person name="Ito T."/>
            <person name="Fujiyama A."/>
            <person name="Inagaki F."/>
            <person name="Takami H."/>
        </authorList>
    </citation>
    <scope>NUCLEOTIDE SEQUENCE</scope>
    <source>
        <strain evidence="2">Expedition CK06-06</strain>
    </source>
</reference>
<gene>
    <name evidence="2" type="ORF">S01H1_40225</name>
</gene>
<feature type="region of interest" description="Disordered" evidence="1">
    <location>
        <begin position="1"/>
        <end position="30"/>
    </location>
</feature>
<organism evidence="2">
    <name type="scientific">marine sediment metagenome</name>
    <dbReference type="NCBI Taxonomy" id="412755"/>
    <lineage>
        <taxon>unclassified sequences</taxon>
        <taxon>metagenomes</taxon>
        <taxon>ecological metagenomes</taxon>
    </lineage>
</organism>
<proteinExistence type="predicted"/>
<dbReference type="EMBL" id="BARS01025454">
    <property type="protein sequence ID" value="GAG04330.1"/>
    <property type="molecule type" value="Genomic_DNA"/>
</dbReference>
<comment type="caution">
    <text evidence="2">The sequence shown here is derived from an EMBL/GenBank/DDBJ whole genome shotgun (WGS) entry which is preliminary data.</text>
</comment>
<evidence type="ECO:0000256" key="1">
    <source>
        <dbReference type="SAM" id="MobiDB-lite"/>
    </source>
</evidence>
<evidence type="ECO:0000313" key="2">
    <source>
        <dbReference type="EMBL" id="GAG04330.1"/>
    </source>
</evidence>
<name>X0UFF2_9ZZZZ</name>
<sequence length="71" mass="7549">PEVQTSGQVGHQLYEVDPMPPSVGLPERGGLGYQEMIDHFINEDTPPPPPVPADAAAVARDFLAAAERGEI</sequence>
<feature type="non-terminal residue" evidence="2">
    <location>
        <position position="1"/>
    </location>
</feature>
<protein>
    <submittedName>
        <fullName evidence="2">Uncharacterized protein</fullName>
    </submittedName>
</protein>